<evidence type="ECO:0000313" key="1">
    <source>
        <dbReference type="EMBL" id="CAG8602898.1"/>
    </source>
</evidence>
<evidence type="ECO:0000313" key="2">
    <source>
        <dbReference type="Proteomes" id="UP000789525"/>
    </source>
</evidence>
<gene>
    <name evidence="1" type="ORF">ACOLOM_LOCUS6738</name>
</gene>
<protein>
    <submittedName>
        <fullName evidence="1">5205_t:CDS:1</fullName>
    </submittedName>
</protein>
<proteinExistence type="predicted"/>
<name>A0ACA9MQF9_9GLOM</name>
<dbReference type="Proteomes" id="UP000789525">
    <property type="component" value="Unassembled WGS sequence"/>
</dbReference>
<dbReference type="EMBL" id="CAJVPT010014302">
    <property type="protein sequence ID" value="CAG8602898.1"/>
    <property type="molecule type" value="Genomic_DNA"/>
</dbReference>
<accession>A0ACA9MQF9</accession>
<feature type="non-terminal residue" evidence="1">
    <location>
        <position position="1"/>
    </location>
</feature>
<organism evidence="1 2">
    <name type="scientific">Acaulospora colombiana</name>
    <dbReference type="NCBI Taxonomy" id="27376"/>
    <lineage>
        <taxon>Eukaryota</taxon>
        <taxon>Fungi</taxon>
        <taxon>Fungi incertae sedis</taxon>
        <taxon>Mucoromycota</taxon>
        <taxon>Glomeromycotina</taxon>
        <taxon>Glomeromycetes</taxon>
        <taxon>Diversisporales</taxon>
        <taxon>Acaulosporaceae</taxon>
        <taxon>Acaulospora</taxon>
    </lineage>
</organism>
<sequence length="177" mass="18572">IPDAPSGCQDWTGAKWASQPGSVELTFRGTAVYAYGHFDHWQSIYIVNLDSDPPVRLGEQERTAEQLCDPLYSKSGLSPGEHTIKILLTDEGVVQSQEVVFHGFIVTVLDGGDENTSGGNPTATTTGSGSGFNPTAAIQSGINQVLGNGASSMQVRLGVHASGTVAALKFSISGEDY</sequence>
<keyword evidence="2" id="KW-1185">Reference proteome</keyword>
<reference evidence="1" key="1">
    <citation type="submission" date="2021-06" db="EMBL/GenBank/DDBJ databases">
        <authorList>
            <person name="Kallberg Y."/>
            <person name="Tangrot J."/>
            <person name="Rosling A."/>
        </authorList>
    </citation>
    <scope>NUCLEOTIDE SEQUENCE</scope>
    <source>
        <strain evidence="1">CL356</strain>
    </source>
</reference>
<comment type="caution">
    <text evidence="1">The sequence shown here is derived from an EMBL/GenBank/DDBJ whole genome shotgun (WGS) entry which is preliminary data.</text>
</comment>